<evidence type="ECO:0000313" key="3">
    <source>
        <dbReference type="Proteomes" id="UP000320839"/>
    </source>
</evidence>
<feature type="region of interest" description="Disordered" evidence="1">
    <location>
        <begin position="123"/>
        <end position="172"/>
    </location>
</feature>
<feature type="region of interest" description="Disordered" evidence="1">
    <location>
        <begin position="243"/>
        <end position="265"/>
    </location>
</feature>
<dbReference type="SMART" id="SM00567">
    <property type="entry name" value="EZ_HEAT"/>
    <property type="match status" value="6"/>
</dbReference>
<dbReference type="InterPro" id="IPR004155">
    <property type="entry name" value="PBS_lyase_HEAT"/>
</dbReference>
<dbReference type="SUPFAM" id="SSF48371">
    <property type="entry name" value="ARM repeat"/>
    <property type="match status" value="1"/>
</dbReference>
<sequence length="948" mass="105513">MKSASQRGINSAGPSEIHRSQLTWLLWTLPVLICAVCSSCQKSLLQNVSEAPVVTAFKETHKASPDIPPELEGLHVYLSQDLWIINHHWSAYDEWTTLRGLKTTSRLSSPRIHRWMFGVKQENSPLSESKNSSTVTDDDSSPTQVAPLATDTDSSKTADAGQPGSDKTKSSAEHWSFNALQEFFTRHNTENEPRFASKKIAALQQLSEHDTLAGRNAAILWATLAPQTALETVPILEQLVCEPGSPSAADSKSEQKNQPPVSPAMRSAALNGLSLVLAHADAMPLATKNRLTQLLARPDISVKFRGELYRSLSRFMPPAQIPSLDQSLDIADSNALPPKELRQAALEGCIMHGLWLYAEPEQFSHLTQNQRQPRPYQSSVWPTNLMQVRWDPDATIRWNFGYWTAVVHHPDAEAILASQLKDTDVMVQNRAIQHLGLLASDSALQLLKEQAKRPQETVRVAAATGLSSWGPSYLKGLKDDSSSAVRHAVAAGLGLSPTADAALQLKSLINDRSTEVQLTVIESIQNWPDELAVPLLLEGIQEGVFKTRRASVLQLTERTGVGGTISIEASRDERIAAIRSLVQSGELPGGFWTQLMQEGIRQRPRVNQGRRAELQAYFQNLISQPSDSPARQQAFQELSHLTPEEVNILEKMILDTSIAIPEEIYSDLLPKLDANYAALQQLTSSHVTDRRQAAQQLFRNSQKSSLNPVIVKRLRKLMTQEQDRLVWRIVMESIAQDNYEETAQLALLAINHHWPDIRVLGCDYFGAHGLPRYAPWILPLLNDKNKSVQLAAIKALGHCHNPLAINGVQSAEQTQSTPASLRALMTDSNQRVRFQTVVALSHLGDFQGMQELVRISNDPRSSVRRDAVREMGESGQTRFVEPLIQMAWTERNASTLEEMLSSLDRLVPESDQPPELKTESRQTEQAKIWMNWWQTQHSGAGSRLFTGR</sequence>
<dbReference type="InterPro" id="IPR016024">
    <property type="entry name" value="ARM-type_fold"/>
</dbReference>
<dbReference type="Gene3D" id="1.25.10.10">
    <property type="entry name" value="Leucine-rich Repeat Variant"/>
    <property type="match status" value="3"/>
</dbReference>
<name>A0A518FR12_9PLAN</name>
<dbReference type="Pfam" id="PF13646">
    <property type="entry name" value="HEAT_2"/>
    <property type="match status" value="3"/>
</dbReference>
<evidence type="ECO:0000313" key="2">
    <source>
        <dbReference type="EMBL" id="QDV18791.1"/>
    </source>
</evidence>
<gene>
    <name evidence="2" type="ORF">Pan153_34520</name>
</gene>
<protein>
    <submittedName>
        <fullName evidence="2">HEAT repeat protein</fullName>
    </submittedName>
</protein>
<dbReference type="GO" id="GO:0016491">
    <property type="term" value="F:oxidoreductase activity"/>
    <property type="evidence" value="ECO:0007669"/>
    <property type="project" value="TreeGrafter"/>
</dbReference>
<accession>A0A518FR12</accession>
<dbReference type="AlphaFoldDB" id="A0A518FR12"/>
<dbReference type="InterPro" id="IPR011989">
    <property type="entry name" value="ARM-like"/>
</dbReference>
<organism evidence="2 3">
    <name type="scientific">Gimesia panareensis</name>
    <dbReference type="NCBI Taxonomy" id="2527978"/>
    <lineage>
        <taxon>Bacteria</taxon>
        <taxon>Pseudomonadati</taxon>
        <taxon>Planctomycetota</taxon>
        <taxon>Planctomycetia</taxon>
        <taxon>Planctomycetales</taxon>
        <taxon>Planctomycetaceae</taxon>
        <taxon>Gimesia</taxon>
    </lineage>
</organism>
<dbReference type="PANTHER" id="PTHR12697:SF5">
    <property type="entry name" value="DEOXYHYPUSINE HYDROXYLASE"/>
    <property type="match status" value="1"/>
</dbReference>
<dbReference type="PANTHER" id="PTHR12697">
    <property type="entry name" value="PBS LYASE HEAT-LIKE PROTEIN"/>
    <property type="match status" value="1"/>
</dbReference>
<reference evidence="2 3" key="1">
    <citation type="submission" date="2019-02" db="EMBL/GenBank/DDBJ databases">
        <title>Deep-cultivation of Planctomycetes and their phenomic and genomic characterization uncovers novel biology.</title>
        <authorList>
            <person name="Wiegand S."/>
            <person name="Jogler M."/>
            <person name="Boedeker C."/>
            <person name="Pinto D."/>
            <person name="Vollmers J."/>
            <person name="Rivas-Marin E."/>
            <person name="Kohn T."/>
            <person name="Peeters S.H."/>
            <person name="Heuer A."/>
            <person name="Rast P."/>
            <person name="Oberbeckmann S."/>
            <person name="Bunk B."/>
            <person name="Jeske O."/>
            <person name="Meyerdierks A."/>
            <person name="Storesund J.E."/>
            <person name="Kallscheuer N."/>
            <person name="Luecker S."/>
            <person name="Lage O.M."/>
            <person name="Pohl T."/>
            <person name="Merkel B.J."/>
            <person name="Hornburger P."/>
            <person name="Mueller R.-W."/>
            <person name="Bruemmer F."/>
            <person name="Labrenz M."/>
            <person name="Spormann A.M."/>
            <person name="Op den Camp H."/>
            <person name="Overmann J."/>
            <person name="Amann R."/>
            <person name="Jetten M.S.M."/>
            <person name="Mascher T."/>
            <person name="Medema M.H."/>
            <person name="Devos D.P."/>
            <person name="Kaster A.-K."/>
            <person name="Ovreas L."/>
            <person name="Rohde M."/>
            <person name="Galperin M.Y."/>
            <person name="Jogler C."/>
        </authorList>
    </citation>
    <scope>NUCLEOTIDE SEQUENCE [LARGE SCALE GENOMIC DNA]</scope>
    <source>
        <strain evidence="2 3">Pan153</strain>
    </source>
</reference>
<dbReference type="OrthoDB" id="207269at2"/>
<dbReference type="Proteomes" id="UP000320839">
    <property type="component" value="Chromosome"/>
</dbReference>
<evidence type="ECO:0000256" key="1">
    <source>
        <dbReference type="SAM" id="MobiDB-lite"/>
    </source>
</evidence>
<proteinExistence type="predicted"/>
<dbReference type="EMBL" id="CP036317">
    <property type="protein sequence ID" value="QDV18791.1"/>
    <property type="molecule type" value="Genomic_DNA"/>
</dbReference>